<evidence type="ECO:0008006" key="7">
    <source>
        <dbReference type="Google" id="ProtNLM"/>
    </source>
</evidence>
<dbReference type="Gene3D" id="1.10.10.10">
    <property type="entry name" value="Winged helix-like DNA-binding domain superfamily/Winged helix DNA-binding domain"/>
    <property type="match status" value="1"/>
</dbReference>
<evidence type="ECO:0000313" key="6">
    <source>
        <dbReference type="Proteomes" id="UP001174677"/>
    </source>
</evidence>
<evidence type="ECO:0000256" key="1">
    <source>
        <dbReference type="ARBA" id="ARBA00022737"/>
    </source>
</evidence>
<dbReference type="Pfam" id="PF23598">
    <property type="entry name" value="LRR_14"/>
    <property type="match status" value="1"/>
</dbReference>
<dbReference type="PANTHER" id="PTHR47186:SF57">
    <property type="entry name" value="OS02G0478300 PROTEIN"/>
    <property type="match status" value="1"/>
</dbReference>
<evidence type="ECO:0000259" key="4">
    <source>
        <dbReference type="Pfam" id="PF23598"/>
    </source>
</evidence>
<dbReference type="PANTHER" id="PTHR47186">
    <property type="entry name" value="LEUCINE-RICH REPEAT-CONTAINING PROTEIN 57"/>
    <property type="match status" value="1"/>
</dbReference>
<dbReference type="Proteomes" id="UP001174677">
    <property type="component" value="Chromosome 3"/>
</dbReference>
<keyword evidence="2" id="KW-0611">Plant defense</keyword>
<name>A0ABQ9MXI3_HEVBR</name>
<evidence type="ECO:0000256" key="2">
    <source>
        <dbReference type="ARBA" id="ARBA00022821"/>
    </source>
</evidence>
<dbReference type="InterPro" id="IPR032675">
    <property type="entry name" value="LRR_dom_sf"/>
</dbReference>
<dbReference type="Pfam" id="PF23559">
    <property type="entry name" value="WHD_DRP"/>
    <property type="match status" value="1"/>
</dbReference>
<dbReference type="EMBL" id="JARPOI010000003">
    <property type="protein sequence ID" value="KAJ9184698.1"/>
    <property type="molecule type" value="Genomic_DNA"/>
</dbReference>
<evidence type="ECO:0000313" key="5">
    <source>
        <dbReference type="EMBL" id="KAJ9184698.1"/>
    </source>
</evidence>
<dbReference type="InterPro" id="IPR055414">
    <property type="entry name" value="LRR_R13L4/SHOC2-like"/>
</dbReference>
<keyword evidence="6" id="KW-1185">Reference proteome</keyword>
<reference evidence="5" key="1">
    <citation type="journal article" date="2023" name="Plant Biotechnol. J.">
        <title>Chromosome-level wild Hevea brasiliensis genome provides new tools for genomic-assisted breeding and valuable loci to elevate rubber yield.</title>
        <authorList>
            <person name="Cheng H."/>
            <person name="Song X."/>
            <person name="Hu Y."/>
            <person name="Wu T."/>
            <person name="Yang Q."/>
            <person name="An Z."/>
            <person name="Feng S."/>
            <person name="Deng Z."/>
            <person name="Wu W."/>
            <person name="Zeng X."/>
            <person name="Tu M."/>
            <person name="Wang X."/>
            <person name="Huang H."/>
        </authorList>
    </citation>
    <scope>NUCLEOTIDE SEQUENCE</scope>
    <source>
        <strain evidence="5">MT/VB/25A 57/8</strain>
    </source>
</reference>
<accession>A0ABQ9MXI3</accession>
<dbReference type="SUPFAM" id="SSF52058">
    <property type="entry name" value="L domain-like"/>
    <property type="match status" value="1"/>
</dbReference>
<proteinExistence type="predicted"/>
<keyword evidence="1" id="KW-0677">Repeat</keyword>
<feature type="domain" description="Disease resistance R13L4/SHOC-2-like LRR" evidence="4">
    <location>
        <begin position="87"/>
        <end position="239"/>
    </location>
</feature>
<evidence type="ECO:0000259" key="3">
    <source>
        <dbReference type="Pfam" id="PF23559"/>
    </source>
</evidence>
<comment type="caution">
    <text evidence="5">The sequence shown here is derived from an EMBL/GenBank/DDBJ whole genome shotgun (WGS) entry which is preliminary data.</text>
</comment>
<feature type="domain" description="Disease resistance protein winged helix" evidence="3">
    <location>
        <begin position="1"/>
        <end position="42"/>
    </location>
</feature>
<dbReference type="InterPro" id="IPR058922">
    <property type="entry name" value="WHD_DRP"/>
</dbReference>
<gene>
    <name evidence="5" type="ORF">P3X46_004400</name>
</gene>
<organism evidence="5 6">
    <name type="scientific">Hevea brasiliensis</name>
    <name type="common">Para rubber tree</name>
    <name type="synonym">Siphonia brasiliensis</name>
    <dbReference type="NCBI Taxonomy" id="3981"/>
    <lineage>
        <taxon>Eukaryota</taxon>
        <taxon>Viridiplantae</taxon>
        <taxon>Streptophyta</taxon>
        <taxon>Embryophyta</taxon>
        <taxon>Tracheophyta</taxon>
        <taxon>Spermatophyta</taxon>
        <taxon>Magnoliopsida</taxon>
        <taxon>eudicotyledons</taxon>
        <taxon>Gunneridae</taxon>
        <taxon>Pentapetalae</taxon>
        <taxon>rosids</taxon>
        <taxon>fabids</taxon>
        <taxon>Malpighiales</taxon>
        <taxon>Euphorbiaceae</taxon>
        <taxon>Crotonoideae</taxon>
        <taxon>Micrandreae</taxon>
        <taxon>Hevea</taxon>
    </lineage>
</organism>
<dbReference type="Gene3D" id="3.80.10.10">
    <property type="entry name" value="Ribonuclease Inhibitor"/>
    <property type="match status" value="1"/>
</dbReference>
<protein>
    <recommendedName>
        <fullName evidence="7">Rx N-terminal domain-containing protein</fullName>
    </recommendedName>
</protein>
<dbReference type="InterPro" id="IPR036388">
    <property type="entry name" value="WH-like_DNA-bd_sf"/>
</dbReference>
<sequence length="397" mass="46312">MEDVAEDFLEELIDRSMVQVVERRYDGRIKTCRIHDLLRDLAMSEAKECKFLEILDGDTFHSMIRARRIAVHTSLHMYMSLRHPNPHLRSLLRFTRSPESLWRCQWTYISDYHKLLRVLDLHGAAVHILPKETRELIHLRHLGLRNTGLKRFSFSINNLSKRQTLDIRATKISRIPYEIWEIESLRHLYFHRTAITGRLPVHVSAMNLRTLSTVSIYGNGWVTNFLGKLTNLRKLDIEGYLVSQTEALRSEELPVLGEIRPNLTKLSLEMSQLEQDSFVTMERLPNLKMLRLLSNSFCGKEMVCSSGGFPKLRCLEVRELEKLEEWRTEVEAMPGLRRLIIHNCENLKMIPEGLQYVTTLREMAIEGMPDEFEARIEQDSGSDSYKVEHIPSIVISM</sequence>